<feature type="region of interest" description="Disordered" evidence="1">
    <location>
        <begin position="78"/>
        <end position="101"/>
    </location>
</feature>
<proteinExistence type="predicted"/>
<dbReference type="Proteomes" id="UP001314170">
    <property type="component" value="Unassembled WGS sequence"/>
</dbReference>
<keyword evidence="3" id="KW-1185">Reference proteome</keyword>
<protein>
    <submittedName>
        <fullName evidence="2">Uncharacterized protein</fullName>
    </submittedName>
</protein>
<sequence>MLRFSEESEVKVLKNGHEENFDWIFDRSKVMFRNVEKLKWKKSVCKKKSYVMSHLSDLYLQKAGISSRPFLRRFSDHRKKMKKQRSHRDLNSGYWIQSPMS</sequence>
<accession>A0AAV1SEU5</accession>
<reference evidence="2 3" key="1">
    <citation type="submission" date="2024-01" db="EMBL/GenBank/DDBJ databases">
        <authorList>
            <person name="Waweru B."/>
        </authorList>
    </citation>
    <scope>NUCLEOTIDE SEQUENCE [LARGE SCALE GENOMIC DNA]</scope>
</reference>
<organism evidence="2 3">
    <name type="scientific">Dovyalis caffra</name>
    <dbReference type="NCBI Taxonomy" id="77055"/>
    <lineage>
        <taxon>Eukaryota</taxon>
        <taxon>Viridiplantae</taxon>
        <taxon>Streptophyta</taxon>
        <taxon>Embryophyta</taxon>
        <taxon>Tracheophyta</taxon>
        <taxon>Spermatophyta</taxon>
        <taxon>Magnoliopsida</taxon>
        <taxon>eudicotyledons</taxon>
        <taxon>Gunneridae</taxon>
        <taxon>Pentapetalae</taxon>
        <taxon>rosids</taxon>
        <taxon>fabids</taxon>
        <taxon>Malpighiales</taxon>
        <taxon>Salicaceae</taxon>
        <taxon>Flacourtieae</taxon>
        <taxon>Dovyalis</taxon>
    </lineage>
</organism>
<name>A0AAV1SEU5_9ROSI</name>
<evidence type="ECO:0000313" key="2">
    <source>
        <dbReference type="EMBL" id="CAK7349881.1"/>
    </source>
</evidence>
<dbReference type="EMBL" id="CAWUPB010001178">
    <property type="protein sequence ID" value="CAK7349881.1"/>
    <property type="molecule type" value="Genomic_DNA"/>
</dbReference>
<evidence type="ECO:0000256" key="1">
    <source>
        <dbReference type="SAM" id="MobiDB-lite"/>
    </source>
</evidence>
<evidence type="ECO:0000313" key="3">
    <source>
        <dbReference type="Proteomes" id="UP001314170"/>
    </source>
</evidence>
<gene>
    <name evidence="2" type="ORF">DCAF_LOCUS22604</name>
</gene>
<dbReference type="AlphaFoldDB" id="A0AAV1SEU5"/>
<comment type="caution">
    <text evidence="2">The sequence shown here is derived from an EMBL/GenBank/DDBJ whole genome shotgun (WGS) entry which is preliminary data.</text>
</comment>